<organism evidence="6 7">
    <name type="scientific">Shimia abyssi</name>
    <dbReference type="NCBI Taxonomy" id="1662395"/>
    <lineage>
        <taxon>Bacteria</taxon>
        <taxon>Pseudomonadati</taxon>
        <taxon>Pseudomonadota</taxon>
        <taxon>Alphaproteobacteria</taxon>
        <taxon>Rhodobacterales</taxon>
        <taxon>Roseobacteraceae</taxon>
    </lineage>
</organism>
<reference evidence="6 7" key="1">
    <citation type="submission" date="2018-03" db="EMBL/GenBank/DDBJ databases">
        <title>Genomic Encyclopedia of Archaeal and Bacterial Type Strains, Phase II (KMG-II): from individual species to whole genera.</title>
        <authorList>
            <person name="Goeker M."/>
        </authorList>
    </citation>
    <scope>NUCLEOTIDE SEQUENCE [LARGE SCALE GENOMIC DNA]</scope>
    <source>
        <strain evidence="6 7">DSM 100673</strain>
    </source>
</reference>
<dbReference type="InterPro" id="IPR017226">
    <property type="entry name" value="BHMT-like"/>
</dbReference>
<evidence type="ECO:0000256" key="3">
    <source>
        <dbReference type="PIRSR" id="PIRSR037505-2"/>
    </source>
</evidence>
<dbReference type="Gene3D" id="3.20.20.330">
    <property type="entry name" value="Homocysteine-binding-like domain"/>
    <property type="match status" value="1"/>
</dbReference>
<dbReference type="GO" id="GO:0008270">
    <property type="term" value="F:zinc ion binding"/>
    <property type="evidence" value="ECO:0007669"/>
    <property type="project" value="InterPro"/>
</dbReference>
<dbReference type="AlphaFoldDB" id="A0A2P8FHV4"/>
<comment type="caution">
    <text evidence="6">The sequence shown here is derived from an EMBL/GenBank/DDBJ whole genome shotgun (WGS) entry which is preliminary data.</text>
</comment>
<sequence>MSEIILKDGGTGQELIRRSSMAPHPLWSAKVMMEEPDIVQSVHEDFIRAGARLITLNTYSATPERLAREGVAEMFVPLQTRAVELVQRACEAVGENGVRIGGCLPPLHGSYRPDMMRSHNDLLPAYREIADMQAPHADVMIAETLASVAEATAAAQAGVETGVPTWVGMTLNDDDSGKLRSGEPLAAALDRLAGLKLAGVMLNCSKPEVVTDNLQALLQTRFPVGAYANAFSGISALEIGGTVSELKARADMTPSDYADFAMGWVAQGATFVGGCCEVGPAHIRELAQRLKADGHIII</sequence>
<evidence type="ECO:0000313" key="7">
    <source>
        <dbReference type="Proteomes" id="UP000240418"/>
    </source>
</evidence>
<keyword evidence="1 4" id="KW-0489">Methyltransferase</keyword>
<evidence type="ECO:0000256" key="1">
    <source>
        <dbReference type="ARBA" id="ARBA00022603"/>
    </source>
</evidence>
<dbReference type="PANTHER" id="PTHR11103:SF18">
    <property type="entry name" value="SLR1189 PROTEIN"/>
    <property type="match status" value="1"/>
</dbReference>
<evidence type="ECO:0000313" key="6">
    <source>
        <dbReference type="EMBL" id="PSL21285.1"/>
    </source>
</evidence>
<feature type="binding site" evidence="3 4">
    <location>
        <position position="204"/>
    </location>
    <ligand>
        <name>Zn(2+)</name>
        <dbReference type="ChEBI" id="CHEBI:29105"/>
    </ligand>
</feature>
<dbReference type="PROSITE" id="PS50970">
    <property type="entry name" value="HCY"/>
    <property type="match status" value="1"/>
</dbReference>
<name>A0A2P8FHV4_9RHOB</name>
<comment type="cofactor">
    <cofactor evidence="3">
        <name>Zn(2+)</name>
        <dbReference type="ChEBI" id="CHEBI:29105"/>
    </cofactor>
    <text evidence="3">Binds 1 zinc ion per subunit.</text>
</comment>
<evidence type="ECO:0000259" key="5">
    <source>
        <dbReference type="PROSITE" id="PS50970"/>
    </source>
</evidence>
<evidence type="ECO:0000256" key="2">
    <source>
        <dbReference type="ARBA" id="ARBA00022679"/>
    </source>
</evidence>
<dbReference type="SUPFAM" id="SSF82282">
    <property type="entry name" value="Homocysteine S-methyltransferase"/>
    <property type="match status" value="1"/>
</dbReference>
<dbReference type="Proteomes" id="UP000240418">
    <property type="component" value="Unassembled WGS sequence"/>
</dbReference>
<keyword evidence="3 4" id="KW-0479">Metal-binding</keyword>
<dbReference type="InterPro" id="IPR036589">
    <property type="entry name" value="HCY_dom_sf"/>
</dbReference>
<dbReference type="Pfam" id="PF02574">
    <property type="entry name" value="S-methyl_trans"/>
    <property type="match status" value="1"/>
</dbReference>
<gene>
    <name evidence="6" type="ORF">CLV88_102405</name>
</gene>
<dbReference type="PIRSF" id="PIRSF037505">
    <property type="entry name" value="Betaine_HMT"/>
    <property type="match status" value="1"/>
</dbReference>
<protein>
    <submittedName>
        <fullName evidence="6">Homocysteine S-methyltransferase</fullName>
    </submittedName>
</protein>
<feature type="domain" description="Hcy-binding" evidence="5">
    <location>
        <begin position="1"/>
        <end position="290"/>
    </location>
</feature>
<dbReference type="GO" id="GO:0008168">
    <property type="term" value="F:methyltransferase activity"/>
    <property type="evidence" value="ECO:0007669"/>
    <property type="project" value="UniProtKB-UniRule"/>
</dbReference>
<dbReference type="InterPro" id="IPR003726">
    <property type="entry name" value="HCY_dom"/>
</dbReference>
<feature type="binding site" evidence="3 4">
    <location>
        <position position="275"/>
    </location>
    <ligand>
        <name>Zn(2+)</name>
        <dbReference type="ChEBI" id="CHEBI:29105"/>
    </ligand>
</feature>
<dbReference type="RefSeq" id="WP_106607468.1">
    <property type="nucleotide sequence ID" value="NZ_PYGJ01000002.1"/>
</dbReference>
<dbReference type="PANTHER" id="PTHR11103">
    <property type="entry name" value="SLR1189 PROTEIN"/>
    <property type="match status" value="1"/>
</dbReference>
<dbReference type="GO" id="GO:0032259">
    <property type="term" value="P:methylation"/>
    <property type="evidence" value="ECO:0007669"/>
    <property type="project" value="UniProtKB-KW"/>
</dbReference>
<dbReference type="EMBL" id="PYGJ01000002">
    <property type="protein sequence ID" value="PSL21285.1"/>
    <property type="molecule type" value="Genomic_DNA"/>
</dbReference>
<dbReference type="OrthoDB" id="9803687at2"/>
<keyword evidence="2 4" id="KW-0808">Transferase</keyword>
<proteinExistence type="predicted"/>
<feature type="binding site" evidence="3 4">
    <location>
        <position position="276"/>
    </location>
    <ligand>
        <name>Zn(2+)</name>
        <dbReference type="ChEBI" id="CHEBI:29105"/>
    </ligand>
</feature>
<evidence type="ECO:0000256" key="4">
    <source>
        <dbReference type="PROSITE-ProRule" id="PRU00333"/>
    </source>
</evidence>
<keyword evidence="7" id="KW-1185">Reference proteome</keyword>
<keyword evidence="3 4" id="KW-0862">Zinc</keyword>
<accession>A0A2P8FHV4</accession>
<dbReference type="GO" id="GO:0009086">
    <property type="term" value="P:methionine biosynthetic process"/>
    <property type="evidence" value="ECO:0007669"/>
    <property type="project" value="InterPro"/>
</dbReference>